<dbReference type="InterPro" id="IPR009010">
    <property type="entry name" value="Asp_de-COase-like_dom_sf"/>
</dbReference>
<reference evidence="10" key="1">
    <citation type="submission" date="2016-06" db="EMBL/GenBank/DDBJ databases">
        <authorList>
            <person name="Varghese N."/>
            <person name="Submissions Spin"/>
        </authorList>
    </citation>
    <scope>NUCLEOTIDE SEQUENCE [LARGE SCALE GENOMIC DNA]</scope>
    <source>
        <strain evidence="10">DSM 45161</strain>
    </source>
</reference>
<feature type="compositionally biased region" description="Gly residues" evidence="5">
    <location>
        <begin position="208"/>
        <end position="246"/>
    </location>
</feature>
<gene>
    <name evidence="9" type="ORF">GA0070614_2785</name>
</gene>
<keyword evidence="1" id="KW-0677">Repeat</keyword>
<keyword evidence="10" id="KW-1185">Reference proteome</keyword>
<comment type="similarity">
    <text evidence="4">Belongs to the AAA ATPase family.</text>
</comment>
<keyword evidence="2 4" id="KW-0547">Nucleotide-binding</keyword>
<dbReference type="Gene3D" id="2.40.40.20">
    <property type="match status" value="1"/>
</dbReference>
<evidence type="ECO:0000259" key="8">
    <source>
        <dbReference type="SMART" id="SM01073"/>
    </source>
</evidence>
<dbReference type="AlphaFoldDB" id="A0A1C5IHQ7"/>
<evidence type="ECO:0000256" key="2">
    <source>
        <dbReference type="ARBA" id="ARBA00022741"/>
    </source>
</evidence>
<feature type="domain" description="CDC48" evidence="7">
    <location>
        <begin position="104"/>
        <end position="194"/>
    </location>
</feature>
<feature type="compositionally biased region" description="Gly residues" evidence="5">
    <location>
        <begin position="265"/>
        <end position="283"/>
    </location>
</feature>
<dbReference type="PANTHER" id="PTHR23077">
    <property type="entry name" value="AAA-FAMILY ATPASE"/>
    <property type="match status" value="1"/>
</dbReference>
<dbReference type="InterPro" id="IPR027417">
    <property type="entry name" value="P-loop_NTPase"/>
</dbReference>
<dbReference type="CDD" id="cd19511">
    <property type="entry name" value="RecA-like_CDC48_r2-like"/>
    <property type="match status" value="1"/>
</dbReference>
<name>A0A1C5IHQ7_9ACTN</name>
<evidence type="ECO:0000256" key="3">
    <source>
        <dbReference type="ARBA" id="ARBA00022840"/>
    </source>
</evidence>
<dbReference type="Proteomes" id="UP000198215">
    <property type="component" value="Chromosome I"/>
</dbReference>
<feature type="domain" description="CDC48 N-terminal subdomain" evidence="8">
    <location>
        <begin position="7"/>
        <end position="91"/>
    </location>
</feature>
<dbReference type="GO" id="GO:0016887">
    <property type="term" value="F:ATP hydrolysis activity"/>
    <property type="evidence" value="ECO:0007669"/>
    <property type="project" value="InterPro"/>
</dbReference>
<sequence>MAEPELTLTASLRPAALDARRGVVRLHPEVLTALALRPGDPVRLAGRRVTAGIVAPAEAGAGATLLHADDLVLGNLGVRDGGQVTVSPAPVTPARRVVLTGPVPVVAAVSPEMLRLALLGKMVTPGDDVSLLPQDVLPDASVRALVDAARRSLANTVGYAWTSTLLTVVEAEPDDGALVTMDTVVGWEHGHVTHGAAPARAATHGPPAGAGGPTGTGGTGGPTGTGGTGGPTGTGGSAGATAGTGTGSASRGRAGGGTPDRYSGTGAGTGDDSGGGAGAGGGQATATRAGAGGATGQAEDATARDDLAAQDAPHVDELPGLRAQAEELTELLDLGFHHREVLGRLGTTVSLGVLVSGPAGSGKSALVGAVAATVGARVRRLWAPELAALTNDAAARRLREAATEVRADGPAVLLVADVEALAPADDAGPLSTVFRQVLAETVRSGAAVVCTTSRPEAVDPALRAPDLLSLRITVPLPDPALRREQLTVLTRQVPLADDVRLDEVAGRTPGFVAADLAALVREAGVRAALRQKSARTPTVAMADFTAALEVVRPTTMAASTLELASVTLDDVGDLVEVKQTLTESVLWPLTYPDTFARLGVQPPRGVLLYGPPGCGKTYLVTALAGSGRANVLSVKGAELLSKWVGESERAVRELFRRAREAAPTLVFLDEVDALAPVRGQATDGGTTDRVVAALLTELDGVEALRNVVVVGATNRPDLVDPALLRPGRLERLVYVPPPDGPARAEILRASSRNVPLAEDVDLAALGGELDGFSAADCAALVREAALAAMRESLTASTVTAAHVATARRRVRPSLDPAQVAWLAAYADKHQPH</sequence>
<proteinExistence type="inferred from homology"/>
<feature type="compositionally biased region" description="Low complexity" evidence="5">
    <location>
        <begin position="195"/>
        <end position="207"/>
    </location>
</feature>
<dbReference type="GO" id="GO:0005737">
    <property type="term" value="C:cytoplasm"/>
    <property type="evidence" value="ECO:0007669"/>
    <property type="project" value="UniProtKB-ARBA"/>
</dbReference>
<dbReference type="Pfam" id="PF17862">
    <property type="entry name" value="AAA_lid_3"/>
    <property type="match status" value="2"/>
</dbReference>
<dbReference type="SMART" id="SM00382">
    <property type="entry name" value="AAA"/>
    <property type="match status" value="2"/>
</dbReference>
<evidence type="ECO:0000256" key="1">
    <source>
        <dbReference type="ARBA" id="ARBA00022737"/>
    </source>
</evidence>
<dbReference type="SUPFAM" id="SSF52540">
    <property type="entry name" value="P-loop containing nucleoside triphosphate hydrolases"/>
    <property type="match status" value="2"/>
</dbReference>
<dbReference type="Pfam" id="PF00004">
    <property type="entry name" value="AAA"/>
    <property type="match status" value="2"/>
</dbReference>
<keyword evidence="3 4" id="KW-0067">ATP-binding</keyword>
<dbReference type="InterPro" id="IPR003338">
    <property type="entry name" value="CDC4_N-term_subdom"/>
</dbReference>
<evidence type="ECO:0000259" key="6">
    <source>
        <dbReference type="SMART" id="SM00382"/>
    </source>
</evidence>
<dbReference type="SMART" id="SM01073">
    <property type="entry name" value="CDC48_N"/>
    <property type="match status" value="1"/>
</dbReference>
<dbReference type="InterPro" id="IPR003593">
    <property type="entry name" value="AAA+_ATPase"/>
</dbReference>
<evidence type="ECO:0000256" key="5">
    <source>
        <dbReference type="SAM" id="MobiDB-lite"/>
    </source>
</evidence>
<dbReference type="GO" id="GO:0005524">
    <property type="term" value="F:ATP binding"/>
    <property type="evidence" value="ECO:0007669"/>
    <property type="project" value="UniProtKB-KW"/>
</dbReference>
<feature type="domain" description="AAA+ ATPase" evidence="6">
    <location>
        <begin position="349"/>
        <end position="478"/>
    </location>
</feature>
<dbReference type="InterPro" id="IPR004201">
    <property type="entry name" value="Cdc48_dom2"/>
</dbReference>
<dbReference type="InterPro" id="IPR003960">
    <property type="entry name" value="ATPase_AAA_CS"/>
</dbReference>
<dbReference type="PROSITE" id="PS00674">
    <property type="entry name" value="AAA"/>
    <property type="match status" value="1"/>
</dbReference>
<dbReference type="RefSeq" id="WP_231933630.1">
    <property type="nucleotide sequence ID" value="NZ_LT607753.1"/>
</dbReference>
<dbReference type="EMBL" id="LT607753">
    <property type="protein sequence ID" value="SCG57583.1"/>
    <property type="molecule type" value="Genomic_DNA"/>
</dbReference>
<dbReference type="SMART" id="SM01072">
    <property type="entry name" value="CDC48_2"/>
    <property type="match status" value="1"/>
</dbReference>
<dbReference type="Gene3D" id="3.40.50.300">
    <property type="entry name" value="P-loop containing nucleotide triphosphate hydrolases"/>
    <property type="match status" value="2"/>
</dbReference>
<dbReference type="SUPFAM" id="SSF50692">
    <property type="entry name" value="ADC-like"/>
    <property type="match status" value="1"/>
</dbReference>
<dbReference type="InterPro" id="IPR050168">
    <property type="entry name" value="AAA_ATPase_domain"/>
</dbReference>
<evidence type="ECO:0000259" key="7">
    <source>
        <dbReference type="SMART" id="SM01072"/>
    </source>
</evidence>
<accession>A0A1C5IHQ7</accession>
<evidence type="ECO:0000313" key="9">
    <source>
        <dbReference type="EMBL" id="SCG57583.1"/>
    </source>
</evidence>
<dbReference type="Gene3D" id="1.10.8.60">
    <property type="match status" value="2"/>
</dbReference>
<feature type="domain" description="AAA+ ATPase" evidence="6">
    <location>
        <begin position="602"/>
        <end position="739"/>
    </location>
</feature>
<dbReference type="PANTHER" id="PTHR23077:SF171">
    <property type="entry name" value="NUCLEAR VALOSIN-CONTAINING PROTEIN-LIKE"/>
    <property type="match status" value="1"/>
</dbReference>
<evidence type="ECO:0000256" key="4">
    <source>
        <dbReference type="RuleBase" id="RU003651"/>
    </source>
</evidence>
<evidence type="ECO:0000313" key="10">
    <source>
        <dbReference type="Proteomes" id="UP000198215"/>
    </source>
</evidence>
<dbReference type="InterPro" id="IPR003959">
    <property type="entry name" value="ATPase_AAA_core"/>
</dbReference>
<dbReference type="InterPro" id="IPR041569">
    <property type="entry name" value="AAA_lid_3"/>
</dbReference>
<protein>
    <submittedName>
        <fullName evidence="9">Transitional endoplasmic reticulum ATPase</fullName>
    </submittedName>
</protein>
<feature type="region of interest" description="Disordered" evidence="5">
    <location>
        <begin position="195"/>
        <end position="300"/>
    </location>
</feature>
<dbReference type="FunFam" id="3.40.50.300:FF:000018">
    <property type="entry name" value="Cell division control 48"/>
    <property type="match status" value="1"/>
</dbReference>
<organism evidence="9 10">
    <name type="scientific">Micromonospora coxensis</name>
    <dbReference type="NCBI Taxonomy" id="356852"/>
    <lineage>
        <taxon>Bacteria</taxon>
        <taxon>Bacillati</taxon>
        <taxon>Actinomycetota</taxon>
        <taxon>Actinomycetes</taxon>
        <taxon>Micromonosporales</taxon>
        <taxon>Micromonosporaceae</taxon>
        <taxon>Micromonospora</taxon>
    </lineage>
</organism>